<gene>
    <name evidence="1" type="ORF">NCGR_LOCUS54030</name>
</gene>
<dbReference type="AlphaFoldDB" id="A0A811RLH0"/>
<evidence type="ECO:0000313" key="1">
    <source>
        <dbReference type="EMBL" id="CAD6270738.1"/>
    </source>
</evidence>
<dbReference type="EMBL" id="CAJGYO010000015">
    <property type="protein sequence ID" value="CAD6270738.1"/>
    <property type="molecule type" value="Genomic_DNA"/>
</dbReference>
<protein>
    <submittedName>
        <fullName evidence="1">Uncharacterized protein</fullName>
    </submittedName>
</protein>
<sequence>MALAAAPLNLRRPVWSSPCASCCSTLRWDSSNSNRRRRLHRIALTRGSSHHPRQRRWCQRPRRRRRQCQRQHHRCRRRHPSIIAPIVTAPRNVISHAEPATSSAGMQCDHVAAFNACYESCTSHTCPGKSCVHSGCGFGDCSCHNRNASSCCEYCGNAVSSSDPVYQRCLSYWERSVAYCVMGCQDSCSKRGYV</sequence>
<accession>A0A811RLH0</accession>
<name>A0A811RLH0_9POAL</name>
<reference evidence="1" key="1">
    <citation type="submission" date="2020-10" db="EMBL/GenBank/DDBJ databases">
        <authorList>
            <person name="Han B."/>
            <person name="Lu T."/>
            <person name="Zhao Q."/>
            <person name="Huang X."/>
            <person name="Zhao Y."/>
        </authorList>
    </citation>
    <scope>NUCLEOTIDE SEQUENCE</scope>
</reference>
<organism evidence="1 2">
    <name type="scientific">Miscanthus lutarioriparius</name>
    <dbReference type="NCBI Taxonomy" id="422564"/>
    <lineage>
        <taxon>Eukaryota</taxon>
        <taxon>Viridiplantae</taxon>
        <taxon>Streptophyta</taxon>
        <taxon>Embryophyta</taxon>
        <taxon>Tracheophyta</taxon>
        <taxon>Spermatophyta</taxon>
        <taxon>Magnoliopsida</taxon>
        <taxon>Liliopsida</taxon>
        <taxon>Poales</taxon>
        <taxon>Poaceae</taxon>
        <taxon>PACMAD clade</taxon>
        <taxon>Panicoideae</taxon>
        <taxon>Andropogonodae</taxon>
        <taxon>Andropogoneae</taxon>
        <taxon>Saccharinae</taxon>
        <taxon>Miscanthus</taxon>
    </lineage>
</organism>
<comment type="caution">
    <text evidence="1">The sequence shown here is derived from an EMBL/GenBank/DDBJ whole genome shotgun (WGS) entry which is preliminary data.</text>
</comment>
<dbReference type="OrthoDB" id="714961at2759"/>
<keyword evidence="2" id="KW-1185">Reference proteome</keyword>
<evidence type="ECO:0000313" key="2">
    <source>
        <dbReference type="Proteomes" id="UP000604825"/>
    </source>
</evidence>
<dbReference type="Proteomes" id="UP000604825">
    <property type="component" value="Unassembled WGS sequence"/>
</dbReference>
<proteinExistence type="predicted"/>